<dbReference type="Proteomes" id="UP000001694">
    <property type="component" value="Chromosome"/>
</dbReference>
<sequence>MTELKYAQAGDEEVLQMIRQRLREMRQLLAEIREMLKVK</sequence>
<evidence type="ECO:0000313" key="2">
    <source>
        <dbReference type="Proteomes" id="UP000001694"/>
    </source>
</evidence>
<protein>
    <submittedName>
        <fullName evidence="1">Uncharacterized protein</fullName>
    </submittedName>
</protein>
<name>B1YE21_PYRNV</name>
<dbReference type="EMBL" id="CP001014">
    <property type="protein sequence ID" value="ACB40034.1"/>
    <property type="molecule type" value="Genomic_DNA"/>
</dbReference>
<reference evidence="1" key="1">
    <citation type="submission" date="2008-03" db="EMBL/GenBank/DDBJ databases">
        <title>Complete sequence of Thermoproteus neutrophilus V24Sta.</title>
        <authorList>
            <consortium name="US DOE Joint Genome Institute"/>
            <person name="Copeland A."/>
            <person name="Lucas S."/>
            <person name="Lapidus A."/>
            <person name="Glavina del Rio T."/>
            <person name="Dalin E."/>
            <person name="Tice H."/>
            <person name="Bruce D."/>
            <person name="Goodwin L."/>
            <person name="Pitluck S."/>
            <person name="Sims D."/>
            <person name="Brettin T."/>
            <person name="Detter J.C."/>
            <person name="Han C."/>
            <person name="Kuske C.R."/>
            <person name="Schmutz J."/>
            <person name="Larimer F."/>
            <person name="Land M."/>
            <person name="Hauser L."/>
            <person name="Kyrpides N."/>
            <person name="Mikhailova N."/>
            <person name="Biddle J.F."/>
            <person name="Zhang Z."/>
            <person name="Fitz-Gibbon S.T."/>
            <person name="Lowe T.M."/>
            <person name="Saltikov C."/>
            <person name="House C.H."/>
            <person name="Richardson P."/>
        </authorList>
    </citation>
    <scope>NUCLEOTIDE SEQUENCE [LARGE SCALE GENOMIC DNA]</scope>
    <source>
        <strain evidence="1">V24Sta</strain>
    </source>
</reference>
<accession>B1YE21</accession>
<proteinExistence type="predicted"/>
<dbReference type="HOGENOM" id="CLU_217438_0_0_2"/>
<evidence type="ECO:0000313" key="1">
    <source>
        <dbReference type="EMBL" id="ACB40034.1"/>
    </source>
</evidence>
<organism evidence="1 2">
    <name type="scientific">Pyrobaculum neutrophilum (strain DSM 2338 / JCM 9278 / NBRC 100436 / V24Sta)</name>
    <name type="common">Thermoproteus neutrophilus</name>
    <dbReference type="NCBI Taxonomy" id="444157"/>
    <lineage>
        <taxon>Archaea</taxon>
        <taxon>Thermoproteota</taxon>
        <taxon>Thermoprotei</taxon>
        <taxon>Thermoproteales</taxon>
        <taxon>Thermoproteaceae</taxon>
        <taxon>Pyrobaculum</taxon>
    </lineage>
</organism>
<dbReference type="KEGG" id="tne:Tneu_1103"/>
<gene>
    <name evidence="1" type="ordered locus">Tneu_1103</name>
</gene>
<keyword evidence="2" id="KW-1185">Reference proteome</keyword>
<dbReference type="eggNOG" id="arCOG10103">
    <property type="taxonomic scope" value="Archaea"/>
</dbReference>
<dbReference type="AlphaFoldDB" id="B1YE21"/>